<evidence type="ECO:0000313" key="2">
    <source>
        <dbReference type="EMBL" id="MBR9653163.1"/>
    </source>
</evidence>
<sequence length="165" mass="19177">MVFILPSPEIVDMTELTIVGLGGEYCLETRDEIPRLWWQLQSERHPIQQGVRATTYGVFQNVSADAPFAYYGRFFYLAGVAAGKDEVVRRPYYSAVLKGGRYAVFRFTGSYSEMTRAFDTVMLRWLPESEWKLDSREVFERYPSYRIGDKDLPMFEVWLPVSEKA</sequence>
<dbReference type="SMART" id="SM00871">
    <property type="entry name" value="AraC_E_bind"/>
    <property type="match status" value="1"/>
</dbReference>
<gene>
    <name evidence="2" type="ORF">IT775_18755</name>
</gene>
<organism evidence="2 3">
    <name type="scientific">Thalassovita aquimarina</name>
    <dbReference type="NCBI Taxonomy" id="2785917"/>
    <lineage>
        <taxon>Bacteria</taxon>
        <taxon>Pseudomonadati</taxon>
        <taxon>Pseudomonadota</taxon>
        <taxon>Alphaproteobacteria</taxon>
        <taxon>Rhodobacterales</taxon>
        <taxon>Roseobacteraceae</taxon>
        <taxon>Thalassovita</taxon>
    </lineage>
</organism>
<dbReference type="InterPro" id="IPR010499">
    <property type="entry name" value="AraC_E-bd"/>
</dbReference>
<dbReference type="EMBL" id="JADMKU010000024">
    <property type="protein sequence ID" value="MBR9653163.1"/>
    <property type="molecule type" value="Genomic_DNA"/>
</dbReference>
<comment type="caution">
    <text evidence="2">The sequence shown here is derived from an EMBL/GenBank/DDBJ whole genome shotgun (WGS) entry which is preliminary data.</text>
</comment>
<dbReference type="Gene3D" id="3.20.80.10">
    <property type="entry name" value="Regulatory factor, effector binding domain"/>
    <property type="match status" value="1"/>
</dbReference>
<evidence type="ECO:0000313" key="3">
    <source>
        <dbReference type="Proteomes" id="UP001195941"/>
    </source>
</evidence>
<dbReference type="InterPro" id="IPR029442">
    <property type="entry name" value="GyrI-like"/>
</dbReference>
<keyword evidence="3" id="KW-1185">Reference proteome</keyword>
<dbReference type="Pfam" id="PF06445">
    <property type="entry name" value="GyrI-like"/>
    <property type="match status" value="1"/>
</dbReference>
<reference evidence="2 3" key="1">
    <citation type="journal article" date="2021" name="Arch. Microbiol.">
        <title>Thalassobius aquimarinus sp. nov., isolated from the Sea of Japan seashore.</title>
        <authorList>
            <person name="Kurilenko V.V."/>
            <person name="Romanenko L.A."/>
            <person name="Chernysheva N.Y."/>
            <person name="Velansky P.V."/>
            <person name="Tekutyeva L.A."/>
            <person name="Isaeva M.P."/>
            <person name="Mikhailov V.V."/>
        </authorList>
    </citation>
    <scope>NUCLEOTIDE SEQUENCE [LARGE SCALE GENOMIC DNA]</scope>
    <source>
        <strain evidence="2 3">KMM 8518</strain>
    </source>
</reference>
<protein>
    <submittedName>
        <fullName evidence="2">GyrI-like domain-containing protein</fullName>
    </submittedName>
</protein>
<feature type="domain" description="AraC effector-binding" evidence="1">
    <location>
        <begin position="6"/>
        <end position="162"/>
    </location>
</feature>
<name>A0ABS5HX72_9RHOB</name>
<evidence type="ECO:0000259" key="1">
    <source>
        <dbReference type="SMART" id="SM00871"/>
    </source>
</evidence>
<dbReference type="SUPFAM" id="SSF55136">
    <property type="entry name" value="Probable bacterial effector-binding domain"/>
    <property type="match status" value="1"/>
</dbReference>
<dbReference type="InterPro" id="IPR011256">
    <property type="entry name" value="Reg_factor_effector_dom_sf"/>
</dbReference>
<accession>A0ABS5HX72</accession>
<proteinExistence type="predicted"/>
<dbReference type="Proteomes" id="UP001195941">
    <property type="component" value="Unassembled WGS sequence"/>
</dbReference>
<dbReference type="RefSeq" id="WP_212702786.1">
    <property type="nucleotide sequence ID" value="NZ_JADMKU010000024.1"/>
</dbReference>